<protein>
    <recommendedName>
        <fullName evidence="4">Type VI secretion system (T6SS) amidase immunity protein Tai4</fullName>
    </recommendedName>
</protein>
<feature type="chain" id="PRO_5041142660" description="Type VI secretion system (T6SS) amidase immunity protein Tai4" evidence="1">
    <location>
        <begin position="19"/>
        <end position="116"/>
    </location>
</feature>
<organism evidence="2 3">
    <name type="scientific">Vibrio crassostreae</name>
    <dbReference type="NCBI Taxonomy" id="246167"/>
    <lineage>
        <taxon>Bacteria</taxon>
        <taxon>Pseudomonadati</taxon>
        <taxon>Pseudomonadota</taxon>
        <taxon>Gammaproteobacteria</taxon>
        <taxon>Vibrionales</taxon>
        <taxon>Vibrionaceae</taxon>
        <taxon>Vibrio</taxon>
    </lineage>
</organism>
<dbReference type="RefSeq" id="WP_048667265.1">
    <property type="nucleotide sequence ID" value="NZ_CAWMAS010000050.1"/>
</dbReference>
<feature type="signal peptide" evidence="1">
    <location>
        <begin position="1"/>
        <end position="18"/>
    </location>
</feature>
<dbReference type="AlphaFoldDB" id="A0A822MQA6"/>
<evidence type="ECO:0000313" key="2">
    <source>
        <dbReference type="EMBL" id="CDT08671.1"/>
    </source>
</evidence>
<name>A0A822MQA6_9VIBR</name>
<evidence type="ECO:0000256" key="1">
    <source>
        <dbReference type="SAM" id="SignalP"/>
    </source>
</evidence>
<gene>
    <name evidence="2" type="ORF">VCR5J5_1440038</name>
</gene>
<proteinExistence type="predicted"/>
<accession>A0A822MQA6</accession>
<sequence>MKKILISIPLIISTASFASDQKPSPETIADDALLWSLHAVVASNQLEGSQHSDWRDSAFKWLHRATDLGADRNEDPQLVKDAIEQYELIPKSELLGFSIALYKAHNCYAVTKTSNA</sequence>
<dbReference type="EMBL" id="CCJV01000051">
    <property type="protein sequence ID" value="CDT08671.1"/>
    <property type="molecule type" value="Genomic_DNA"/>
</dbReference>
<keyword evidence="1" id="KW-0732">Signal</keyword>
<dbReference type="Proteomes" id="UP000049495">
    <property type="component" value="Unassembled WGS sequence"/>
</dbReference>
<reference evidence="3" key="1">
    <citation type="submission" date="2014-06" db="EMBL/GenBank/DDBJ databases">
        <authorList>
            <person name="Le Roux Frederique"/>
        </authorList>
    </citation>
    <scope>NUCLEOTIDE SEQUENCE [LARGE SCALE GENOMIC DNA]</scope>
    <source>
        <strain evidence="3">J5-5</strain>
    </source>
</reference>
<evidence type="ECO:0008006" key="4">
    <source>
        <dbReference type="Google" id="ProtNLM"/>
    </source>
</evidence>
<evidence type="ECO:0000313" key="3">
    <source>
        <dbReference type="Proteomes" id="UP000049495"/>
    </source>
</evidence>
<comment type="caution">
    <text evidence="2">The sequence shown here is derived from an EMBL/GenBank/DDBJ whole genome shotgun (WGS) entry which is preliminary data.</text>
</comment>